<dbReference type="InterPro" id="IPR005243">
    <property type="entry name" value="THIRX-like_proc"/>
</dbReference>
<dbReference type="EMBL" id="BARV01000854">
    <property type="protein sequence ID" value="GAH90193.1"/>
    <property type="molecule type" value="Genomic_DNA"/>
</dbReference>
<dbReference type="AlphaFoldDB" id="X1L7Q4"/>
<feature type="domain" description="Thioredoxin-like fold" evidence="1">
    <location>
        <begin position="1"/>
        <end position="76"/>
    </location>
</feature>
<dbReference type="InterPro" id="IPR012336">
    <property type="entry name" value="Thioredoxin-like_fold"/>
</dbReference>
<gene>
    <name evidence="2" type="ORF">S06H3_02812</name>
</gene>
<dbReference type="PIRSF" id="PIRSF037031">
    <property type="entry name" value="Redox_disulphide_2"/>
    <property type="match status" value="1"/>
</dbReference>
<proteinExistence type="predicted"/>
<dbReference type="Pfam" id="PF13192">
    <property type="entry name" value="Thioredoxin_3"/>
    <property type="match status" value="1"/>
</dbReference>
<evidence type="ECO:0000259" key="1">
    <source>
        <dbReference type="Pfam" id="PF13192"/>
    </source>
</evidence>
<dbReference type="InterPro" id="IPR036249">
    <property type="entry name" value="Thioredoxin-like_sf"/>
</dbReference>
<accession>X1L7Q4</accession>
<dbReference type="PANTHER" id="PTHR36450">
    <property type="entry name" value="THIOREDOXIN"/>
    <property type="match status" value="1"/>
</dbReference>
<reference evidence="2" key="1">
    <citation type="journal article" date="2014" name="Front. Microbiol.">
        <title>High frequency of phylogenetically diverse reductive dehalogenase-homologous genes in deep subseafloor sedimentary metagenomes.</title>
        <authorList>
            <person name="Kawai M."/>
            <person name="Futagami T."/>
            <person name="Toyoda A."/>
            <person name="Takaki Y."/>
            <person name="Nishi S."/>
            <person name="Hori S."/>
            <person name="Arai W."/>
            <person name="Tsubouchi T."/>
            <person name="Morono Y."/>
            <person name="Uchiyama I."/>
            <person name="Ito T."/>
            <person name="Fujiyama A."/>
            <person name="Inagaki F."/>
            <person name="Takami H."/>
        </authorList>
    </citation>
    <scope>NUCLEOTIDE SEQUENCE</scope>
    <source>
        <strain evidence="2">Expedition CK06-06</strain>
    </source>
</reference>
<dbReference type="NCBIfam" id="TIGR00412">
    <property type="entry name" value="redox_disulf_2"/>
    <property type="match status" value="1"/>
</dbReference>
<comment type="caution">
    <text evidence="2">The sequence shown here is derived from an EMBL/GenBank/DDBJ whole genome shotgun (WGS) entry which is preliminary data.</text>
</comment>
<name>X1L7Q4_9ZZZZ</name>
<organism evidence="2">
    <name type="scientific">marine sediment metagenome</name>
    <dbReference type="NCBI Taxonomy" id="412755"/>
    <lineage>
        <taxon>unclassified sequences</taxon>
        <taxon>metagenomes</taxon>
        <taxon>ecological metagenomes</taxon>
    </lineage>
</organism>
<sequence length="84" mass="9409">MKIRILGPGCPRCREVEKRTINVLAEMNVAADVQKVTDIKEIMGYNILATPGLVINDKVKCSGRIPSKEEIKKWIEEENNQAGN</sequence>
<dbReference type="PANTHER" id="PTHR36450:SF1">
    <property type="entry name" value="THIOREDOXIN"/>
    <property type="match status" value="1"/>
</dbReference>
<protein>
    <recommendedName>
        <fullName evidence="1">Thioredoxin-like fold domain-containing protein</fullName>
    </recommendedName>
</protein>
<dbReference type="Gene3D" id="3.40.30.10">
    <property type="entry name" value="Glutaredoxin"/>
    <property type="match status" value="1"/>
</dbReference>
<evidence type="ECO:0000313" key="2">
    <source>
        <dbReference type="EMBL" id="GAH90193.1"/>
    </source>
</evidence>
<dbReference type="SUPFAM" id="SSF52833">
    <property type="entry name" value="Thioredoxin-like"/>
    <property type="match status" value="1"/>
</dbReference>